<feature type="compositionally biased region" description="Low complexity" evidence="2">
    <location>
        <begin position="472"/>
        <end position="486"/>
    </location>
</feature>
<dbReference type="OMA" id="GKRNDYF"/>
<dbReference type="PANTHER" id="PTHR10652:SF0">
    <property type="entry name" value="ADENYLYL CYCLASE-ASSOCIATED PROTEIN"/>
    <property type="match status" value="1"/>
</dbReference>
<dbReference type="OrthoDB" id="1601at2759"/>
<dbReference type="KEGG" id="hazt:108675961"/>
<dbReference type="FunFam" id="1.25.40.330:FF:000001">
    <property type="entry name" value="Adenylyl cyclase-associated protein"/>
    <property type="match status" value="1"/>
</dbReference>
<dbReference type="SUPFAM" id="SSF101278">
    <property type="entry name" value="N-terminal domain of adenylylcyclase associated protein, CAP"/>
    <property type="match status" value="1"/>
</dbReference>
<dbReference type="Pfam" id="PF08603">
    <property type="entry name" value="CAP_C"/>
    <property type="match status" value="1"/>
</dbReference>
<dbReference type="GO" id="GO:0019933">
    <property type="term" value="P:cAMP-mediated signaling"/>
    <property type="evidence" value="ECO:0007669"/>
    <property type="project" value="TreeGrafter"/>
</dbReference>
<dbReference type="InterPro" id="IPR053950">
    <property type="entry name" value="CAP_N"/>
</dbReference>
<dbReference type="InterPro" id="IPR006599">
    <property type="entry name" value="CARP_motif"/>
</dbReference>
<name>A0A8B7P090_HYAAZ</name>
<protein>
    <submittedName>
        <fullName evidence="5">Adenylyl cyclase-associated protein 1</fullName>
    </submittedName>
</protein>
<feature type="region of interest" description="Disordered" evidence="2">
    <location>
        <begin position="80"/>
        <end position="152"/>
    </location>
</feature>
<dbReference type="Proteomes" id="UP000694843">
    <property type="component" value="Unplaced"/>
</dbReference>
<accession>A0A8B7P090</accession>
<feature type="region of interest" description="Disordered" evidence="2">
    <location>
        <begin position="448"/>
        <end position="486"/>
    </location>
</feature>
<dbReference type="InterPro" id="IPR036222">
    <property type="entry name" value="CAP_N_sf"/>
</dbReference>
<sequence length="594" mass="64884">MGSSCSCVTRDQKTPRELRTLENKLPVSPVTPEYGPSLGSQIALNGNTPRVVNREQEHYGTTVTISATEAMHLTEQKERRDQINMKLREGDKNTVNGGDRDRAPEPVLRPRDPHTEAVVERAKRLSNRLSSMTSSWRKEREGTMEEGAPNPGELAATLGRVLAGENNMAELTALVTRLEAAVAKLEAHGATVGGPPLPPPRMANGCTAAVRIHNRVWQQWGEQSTVPFVVAFDTLLSGPFKIFLDKSNAIGNDVAAMSKLVESAFRTQRAFLVMAAKSVKPSSDQLPKVLEATGQQIQEVIKFRESKRSSPQFNHLSAVSESIPGLSWVAVEPAPSQYCREMMNAAVFYTNRVLKDFREKDKLHVEWVNAYTSVFSELCDYIKEYHTTGVSWNPRGGAAVAAPPPPPPGGIPPPPPMVKLEPKAIEVDASAQLFQEINKGLDITSKLKKVPDDQKTHKNPGLREGPKPFIKSASPQPKAPVQAVAKPPRLQLEGKKWFVEYDETGVAGNHNCQSCQAQVLGQVPTIAIEKTDGCMVYLSEASLGAEIITAKSSEMNILLPTGTGEFSEHPVPEQFKTLVRNGQLVTTCTEKAGN</sequence>
<gene>
    <name evidence="5" type="primary">LOC108675961</name>
</gene>
<evidence type="ECO:0000259" key="3">
    <source>
        <dbReference type="SMART" id="SM00673"/>
    </source>
</evidence>
<dbReference type="GeneID" id="108675961"/>
<dbReference type="GO" id="GO:0007015">
    <property type="term" value="P:actin filament organization"/>
    <property type="evidence" value="ECO:0007669"/>
    <property type="project" value="TreeGrafter"/>
</dbReference>
<dbReference type="CTD" id="45233"/>
<dbReference type="SUPFAM" id="SSF69340">
    <property type="entry name" value="C-terminal domain of adenylylcyclase associated protein"/>
    <property type="match status" value="1"/>
</dbReference>
<dbReference type="InterPro" id="IPR016098">
    <property type="entry name" value="CAP/MinC_C"/>
</dbReference>
<dbReference type="PANTHER" id="PTHR10652">
    <property type="entry name" value="ADENYLYL CYCLASE-ASSOCIATED PROTEIN"/>
    <property type="match status" value="1"/>
</dbReference>
<dbReference type="Gene3D" id="1.25.40.330">
    <property type="entry name" value="Adenylate cyclase-associated CAP, N-terminal domain"/>
    <property type="match status" value="1"/>
</dbReference>
<evidence type="ECO:0000313" key="5">
    <source>
        <dbReference type="RefSeq" id="XP_018019509.1"/>
    </source>
</evidence>
<dbReference type="InterPro" id="IPR013912">
    <property type="entry name" value="Adenylate_cyclase-assoc_CAP_C"/>
</dbReference>
<feature type="compositionally biased region" description="Basic and acidic residues" evidence="2">
    <location>
        <begin position="80"/>
        <end position="123"/>
    </location>
</feature>
<evidence type="ECO:0000256" key="1">
    <source>
        <dbReference type="ARBA" id="ARBA00007659"/>
    </source>
</evidence>
<evidence type="ECO:0000256" key="2">
    <source>
        <dbReference type="SAM" id="MobiDB-lite"/>
    </source>
</evidence>
<organism evidence="4 5">
    <name type="scientific">Hyalella azteca</name>
    <name type="common">Amphipod</name>
    <dbReference type="NCBI Taxonomy" id="294128"/>
    <lineage>
        <taxon>Eukaryota</taxon>
        <taxon>Metazoa</taxon>
        <taxon>Ecdysozoa</taxon>
        <taxon>Arthropoda</taxon>
        <taxon>Crustacea</taxon>
        <taxon>Multicrustacea</taxon>
        <taxon>Malacostraca</taxon>
        <taxon>Eumalacostraca</taxon>
        <taxon>Peracarida</taxon>
        <taxon>Amphipoda</taxon>
        <taxon>Senticaudata</taxon>
        <taxon>Talitrida</taxon>
        <taxon>Talitroidea</taxon>
        <taxon>Hyalellidae</taxon>
        <taxon>Hyalella</taxon>
    </lineage>
</organism>
<keyword evidence="4" id="KW-1185">Reference proteome</keyword>
<comment type="similarity">
    <text evidence="1">Belongs to the CAP family.</text>
</comment>
<dbReference type="Pfam" id="PF21938">
    <property type="entry name" value="CAP_N"/>
    <property type="match status" value="1"/>
</dbReference>
<feature type="domain" description="CARP motif" evidence="3">
    <location>
        <begin position="512"/>
        <end position="549"/>
    </location>
</feature>
<dbReference type="Gene3D" id="2.160.20.70">
    <property type="match status" value="1"/>
</dbReference>
<dbReference type="GO" id="GO:0008179">
    <property type="term" value="F:adenylate cyclase binding"/>
    <property type="evidence" value="ECO:0007669"/>
    <property type="project" value="TreeGrafter"/>
</dbReference>
<dbReference type="InterPro" id="IPR001837">
    <property type="entry name" value="Adenylate_cyclase-assoc_CAP"/>
</dbReference>
<dbReference type="GO" id="GO:0003779">
    <property type="term" value="F:actin binding"/>
    <property type="evidence" value="ECO:0007669"/>
    <property type="project" value="InterPro"/>
</dbReference>
<dbReference type="AlphaFoldDB" id="A0A8B7P090"/>
<dbReference type="RefSeq" id="XP_018019509.1">
    <property type="nucleotide sequence ID" value="XM_018164020.2"/>
</dbReference>
<evidence type="ECO:0000313" key="4">
    <source>
        <dbReference type="Proteomes" id="UP000694843"/>
    </source>
</evidence>
<proteinExistence type="inferred from homology"/>
<dbReference type="SMART" id="SM00673">
    <property type="entry name" value="CARP"/>
    <property type="match status" value="1"/>
</dbReference>
<reference evidence="5" key="1">
    <citation type="submission" date="2025-08" db="UniProtKB">
        <authorList>
            <consortium name="RefSeq"/>
        </authorList>
    </citation>
    <scope>IDENTIFICATION</scope>
    <source>
        <tissue evidence="5">Whole organism</tissue>
    </source>
</reference>
<dbReference type="GO" id="GO:0000902">
    <property type="term" value="P:cell morphogenesis"/>
    <property type="evidence" value="ECO:0007669"/>
    <property type="project" value="TreeGrafter"/>
</dbReference>
<dbReference type="InterPro" id="IPR036223">
    <property type="entry name" value="CAP_C_sf"/>
</dbReference>
<dbReference type="GO" id="GO:0005737">
    <property type="term" value="C:cytoplasm"/>
    <property type="evidence" value="ECO:0007669"/>
    <property type="project" value="TreeGrafter"/>
</dbReference>